<feature type="transmembrane region" description="Helical" evidence="5">
    <location>
        <begin position="197"/>
        <end position="218"/>
    </location>
</feature>
<reference evidence="8" key="1">
    <citation type="submission" date="2016-10" db="EMBL/GenBank/DDBJ databases">
        <authorList>
            <person name="Varghese N."/>
            <person name="Submissions S."/>
        </authorList>
    </citation>
    <scope>NUCLEOTIDE SEQUENCE [LARGE SCALE GENOMIC DNA]</scope>
    <source>
        <strain evidence="8">CGMCC 1.3431</strain>
    </source>
</reference>
<feature type="transmembrane region" description="Helical" evidence="5">
    <location>
        <begin position="399"/>
        <end position="417"/>
    </location>
</feature>
<dbReference type="STRING" id="260084.SAMN02927928_2578"/>
<dbReference type="Proteomes" id="UP000199150">
    <property type="component" value="Unassembled WGS sequence"/>
</dbReference>
<feature type="transmembrane region" description="Helical" evidence="5">
    <location>
        <begin position="123"/>
        <end position="144"/>
    </location>
</feature>
<dbReference type="EMBL" id="FMTS01000004">
    <property type="protein sequence ID" value="SCW67061.1"/>
    <property type="molecule type" value="Genomic_DNA"/>
</dbReference>
<evidence type="ECO:0000256" key="3">
    <source>
        <dbReference type="ARBA" id="ARBA00022989"/>
    </source>
</evidence>
<sequence>MVWYKYKIWLWPVLVSAIVLIAFAIPGSDLPAQAVTLVFFFAVLTALAFILPAPECPALVQRKSIRHLLIALAIFFTTFVISAFLAAYDPSAAWLAAIKMGGVICAFALGLRCSLTDEQAKKLFEALLYVGGVWAGASILMFILDPDGIYGFEKFGAGRLTGAFSSPNSAGTLFGAMSVMALGRLISRVRSRRESQILERIDPAMAGIWIVSLAALMLTVSRGAIFSTLIGSAVLCVMLLRNYLPLPKLAAGVAAIVIVLTLVFAAPLISVIGRLGGIDNDAAVRATILKSHFTFAMQHPWFGAGPGSFNTINNHIVTAADYSALAVIRAAHNVYLQWFEETGGVGLLSLAILNLAILWPMISGARHRHQMSGRIWAILAGYLVFLLHGFTDYAFQEPALAMFMALLMGCGFAMAGNRTTTHPPRSMV</sequence>
<dbReference type="PANTHER" id="PTHR37422:SF13">
    <property type="entry name" value="LIPOPOLYSACCHARIDE BIOSYNTHESIS PROTEIN PA4999-RELATED"/>
    <property type="match status" value="1"/>
</dbReference>
<feature type="transmembrane region" description="Helical" evidence="5">
    <location>
        <begin position="251"/>
        <end position="272"/>
    </location>
</feature>
<accession>A0A1G4SDF8</accession>
<dbReference type="RefSeq" id="WP_090648616.1">
    <property type="nucleotide sequence ID" value="NZ_CBCRYE010000002.1"/>
</dbReference>
<dbReference type="Pfam" id="PF04932">
    <property type="entry name" value="Wzy_C"/>
    <property type="match status" value="1"/>
</dbReference>
<feature type="transmembrane region" description="Helical" evidence="5">
    <location>
        <begin position="164"/>
        <end position="185"/>
    </location>
</feature>
<evidence type="ECO:0000256" key="2">
    <source>
        <dbReference type="ARBA" id="ARBA00022692"/>
    </source>
</evidence>
<feature type="domain" description="O-antigen ligase-related" evidence="6">
    <location>
        <begin position="210"/>
        <end position="350"/>
    </location>
</feature>
<evidence type="ECO:0000256" key="1">
    <source>
        <dbReference type="ARBA" id="ARBA00004141"/>
    </source>
</evidence>
<keyword evidence="4 5" id="KW-0472">Membrane</keyword>
<evidence type="ECO:0000313" key="8">
    <source>
        <dbReference type="Proteomes" id="UP000199150"/>
    </source>
</evidence>
<evidence type="ECO:0000256" key="5">
    <source>
        <dbReference type="SAM" id="Phobius"/>
    </source>
</evidence>
<feature type="transmembrane region" description="Helical" evidence="5">
    <location>
        <begin position="374"/>
        <end position="393"/>
    </location>
</feature>
<name>A0A1G4SDF8_9CAUL</name>
<evidence type="ECO:0000313" key="7">
    <source>
        <dbReference type="EMBL" id="SCW67061.1"/>
    </source>
</evidence>
<protein>
    <submittedName>
        <fullName evidence="7">O-antigen ligase</fullName>
    </submittedName>
</protein>
<comment type="subcellular location">
    <subcellularLocation>
        <location evidence="1">Membrane</location>
        <topology evidence="1">Multi-pass membrane protein</topology>
    </subcellularLocation>
</comment>
<gene>
    <name evidence="7" type="ORF">SAMN02927928_2578</name>
</gene>
<feature type="transmembrane region" description="Helical" evidence="5">
    <location>
        <begin position="343"/>
        <end position="362"/>
    </location>
</feature>
<organism evidence="7 8">
    <name type="scientific">Asticcacaulis taihuensis</name>
    <dbReference type="NCBI Taxonomy" id="260084"/>
    <lineage>
        <taxon>Bacteria</taxon>
        <taxon>Pseudomonadati</taxon>
        <taxon>Pseudomonadota</taxon>
        <taxon>Alphaproteobacteria</taxon>
        <taxon>Caulobacterales</taxon>
        <taxon>Caulobacteraceae</taxon>
        <taxon>Asticcacaulis</taxon>
    </lineage>
</organism>
<evidence type="ECO:0000256" key="4">
    <source>
        <dbReference type="ARBA" id="ARBA00023136"/>
    </source>
</evidence>
<dbReference type="InterPro" id="IPR007016">
    <property type="entry name" value="O-antigen_ligase-rel_domated"/>
</dbReference>
<dbReference type="OrthoDB" id="7586246at2"/>
<feature type="transmembrane region" description="Helical" evidence="5">
    <location>
        <begin position="34"/>
        <end position="53"/>
    </location>
</feature>
<keyword evidence="2 5" id="KW-0812">Transmembrane</keyword>
<keyword evidence="3 5" id="KW-1133">Transmembrane helix</keyword>
<proteinExistence type="predicted"/>
<keyword evidence="7" id="KW-0436">Ligase</keyword>
<dbReference type="AlphaFoldDB" id="A0A1G4SDF8"/>
<feature type="transmembrane region" description="Helical" evidence="5">
    <location>
        <begin position="65"/>
        <end position="86"/>
    </location>
</feature>
<dbReference type="PANTHER" id="PTHR37422">
    <property type="entry name" value="TEICHURONIC ACID BIOSYNTHESIS PROTEIN TUAE"/>
    <property type="match status" value="1"/>
</dbReference>
<evidence type="ECO:0000259" key="6">
    <source>
        <dbReference type="Pfam" id="PF04932"/>
    </source>
</evidence>
<feature type="transmembrane region" description="Helical" evidence="5">
    <location>
        <begin position="92"/>
        <end position="111"/>
    </location>
</feature>
<dbReference type="GO" id="GO:0016874">
    <property type="term" value="F:ligase activity"/>
    <property type="evidence" value="ECO:0007669"/>
    <property type="project" value="UniProtKB-KW"/>
</dbReference>
<feature type="transmembrane region" description="Helical" evidence="5">
    <location>
        <begin position="224"/>
        <end position="244"/>
    </location>
</feature>
<dbReference type="GO" id="GO:0016020">
    <property type="term" value="C:membrane"/>
    <property type="evidence" value="ECO:0007669"/>
    <property type="project" value="UniProtKB-SubCell"/>
</dbReference>
<keyword evidence="8" id="KW-1185">Reference proteome</keyword>
<dbReference type="InterPro" id="IPR051533">
    <property type="entry name" value="WaaL-like"/>
</dbReference>